<keyword evidence="2" id="KW-1185">Reference proteome</keyword>
<protein>
    <submittedName>
        <fullName evidence="1">Uncharacterized protein</fullName>
    </submittedName>
</protein>
<comment type="caution">
    <text evidence="1">The sequence shown here is derived from an EMBL/GenBank/DDBJ whole genome shotgun (WGS) entry which is preliminary data.</text>
</comment>
<evidence type="ECO:0000313" key="2">
    <source>
        <dbReference type="Proteomes" id="UP001145114"/>
    </source>
</evidence>
<name>A0ACC1HIN5_9FUNG</name>
<dbReference type="Proteomes" id="UP001145114">
    <property type="component" value="Unassembled WGS sequence"/>
</dbReference>
<sequence length="137" mass="15871">LKQKKHLDAVNTLKNIDEDANIDMHIFILNHIHPTVDHLIYDEPTAHYMWNILEMCYNKVTIASAMDMYAEFTNAKLTPDESVSDLAAQICDAHRKLKELSYDLNDFKVLSLLCALPKEYEAVVMTIVAKEKKEWDF</sequence>
<proteinExistence type="predicted"/>
<feature type="non-terminal residue" evidence="1">
    <location>
        <position position="137"/>
    </location>
</feature>
<dbReference type="EMBL" id="JAMZIH010004558">
    <property type="protein sequence ID" value="KAJ1676221.1"/>
    <property type="molecule type" value="Genomic_DNA"/>
</dbReference>
<evidence type="ECO:0000313" key="1">
    <source>
        <dbReference type="EMBL" id="KAJ1676221.1"/>
    </source>
</evidence>
<reference evidence="1" key="1">
    <citation type="submission" date="2022-06" db="EMBL/GenBank/DDBJ databases">
        <title>Phylogenomic reconstructions and comparative analyses of Kickxellomycotina fungi.</title>
        <authorList>
            <person name="Reynolds N.K."/>
            <person name="Stajich J.E."/>
            <person name="Barry K."/>
            <person name="Grigoriev I.V."/>
            <person name="Crous P."/>
            <person name="Smith M.E."/>
        </authorList>
    </citation>
    <scope>NUCLEOTIDE SEQUENCE</scope>
    <source>
        <strain evidence="1">RSA 2271</strain>
    </source>
</reference>
<gene>
    <name evidence="1" type="ORF">EV182_008622</name>
</gene>
<organism evidence="1 2">
    <name type="scientific">Spiromyces aspiralis</name>
    <dbReference type="NCBI Taxonomy" id="68401"/>
    <lineage>
        <taxon>Eukaryota</taxon>
        <taxon>Fungi</taxon>
        <taxon>Fungi incertae sedis</taxon>
        <taxon>Zoopagomycota</taxon>
        <taxon>Kickxellomycotina</taxon>
        <taxon>Kickxellomycetes</taxon>
        <taxon>Kickxellales</taxon>
        <taxon>Kickxellaceae</taxon>
        <taxon>Spiromyces</taxon>
    </lineage>
</organism>
<accession>A0ACC1HIN5</accession>
<feature type="non-terminal residue" evidence="1">
    <location>
        <position position="1"/>
    </location>
</feature>